<organism evidence="1 2">
    <name type="scientific">Ceratocystis pirilliformis</name>
    <dbReference type="NCBI Taxonomy" id="259994"/>
    <lineage>
        <taxon>Eukaryota</taxon>
        <taxon>Fungi</taxon>
        <taxon>Dikarya</taxon>
        <taxon>Ascomycota</taxon>
        <taxon>Pezizomycotina</taxon>
        <taxon>Sordariomycetes</taxon>
        <taxon>Hypocreomycetidae</taxon>
        <taxon>Microascales</taxon>
        <taxon>Ceratocystidaceae</taxon>
        <taxon>Ceratocystis</taxon>
    </lineage>
</organism>
<gene>
    <name evidence="1" type="ORF">Cpir12675_004022</name>
</gene>
<dbReference type="Proteomes" id="UP001583280">
    <property type="component" value="Unassembled WGS sequence"/>
</dbReference>
<reference evidence="1 2" key="1">
    <citation type="journal article" date="2024" name="IMA Fungus">
        <title>IMA Genome - F19 : A genome assembly and annotation guide to empower mycologists, including annotated draft genome sequences of Ceratocystis pirilliformis, Diaporthe australafricana, Fusarium ophioides, Paecilomyces lecythidis, and Sporothrix stenoceras.</title>
        <authorList>
            <person name="Aylward J."/>
            <person name="Wilson A.M."/>
            <person name="Visagie C.M."/>
            <person name="Spraker J."/>
            <person name="Barnes I."/>
            <person name="Buitendag C."/>
            <person name="Ceriani C."/>
            <person name="Del Mar Angel L."/>
            <person name="du Plessis D."/>
            <person name="Fuchs T."/>
            <person name="Gasser K."/>
            <person name="Kramer D."/>
            <person name="Li W."/>
            <person name="Munsamy K."/>
            <person name="Piso A."/>
            <person name="Price J.L."/>
            <person name="Sonnekus B."/>
            <person name="Thomas C."/>
            <person name="van der Nest A."/>
            <person name="van Dijk A."/>
            <person name="van Heerden A."/>
            <person name="van Vuuren N."/>
            <person name="Yilmaz N."/>
            <person name="Duong T.A."/>
            <person name="van der Merwe N.A."/>
            <person name="Wingfield M.J."/>
            <person name="Wingfield B.D."/>
        </authorList>
    </citation>
    <scope>NUCLEOTIDE SEQUENCE [LARGE SCALE GENOMIC DNA]</scope>
    <source>
        <strain evidence="1 2">CMW 12675</strain>
    </source>
</reference>
<accession>A0ABR3Z043</accession>
<name>A0ABR3Z043_9PEZI</name>
<proteinExistence type="predicted"/>
<dbReference type="EMBL" id="JAWDJO010000105">
    <property type="protein sequence ID" value="KAL1893675.1"/>
    <property type="molecule type" value="Genomic_DNA"/>
</dbReference>
<evidence type="ECO:0000313" key="1">
    <source>
        <dbReference type="EMBL" id="KAL1893675.1"/>
    </source>
</evidence>
<evidence type="ECO:0000313" key="2">
    <source>
        <dbReference type="Proteomes" id="UP001583280"/>
    </source>
</evidence>
<protein>
    <submittedName>
        <fullName evidence="1">Uncharacterized protein</fullName>
    </submittedName>
</protein>
<sequence length="80" mass="9000">MTGSGLASKCYILPVPQNVPGDEVEIETVISHRGWIDWYHYNLPWETPEDETITLAVSNNSIAFQPMATWAVLPKRETPS</sequence>
<keyword evidence="2" id="KW-1185">Reference proteome</keyword>
<comment type="caution">
    <text evidence="1">The sequence shown here is derived from an EMBL/GenBank/DDBJ whole genome shotgun (WGS) entry which is preliminary data.</text>
</comment>